<evidence type="ECO:0000313" key="3">
    <source>
        <dbReference type="Proteomes" id="UP001420932"/>
    </source>
</evidence>
<feature type="compositionally biased region" description="Basic and acidic residues" evidence="1">
    <location>
        <begin position="10"/>
        <end position="28"/>
    </location>
</feature>
<feature type="compositionally biased region" description="Basic residues" evidence="1">
    <location>
        <begin position="29"/>
        <end position="42"/>
    </location>
</feature>
<name>A0AAP0P912_9MAGN</name>
<feature type="compositionally biased region" description="Polar residues" evidence="1">
    <location>
        <begin position="43"/>
        <end position="52"/>
    </location>
</feature>
<reference evidence="2 3" key="1">
    <citation type="submission" date="2024-01" db="EMBL/GenBank/DDBJ databases">
        <title>Genome assemblies of Stephania.</title>
        <authorList>
            <person name="Yang L."/>
        </authorList>
    </citation>
    <scope>NUCLEOTIDE SEQUENCE [LARGE SCALE GENOMIC DNA]</scope>
    <source>
        <strain evidence="2">YNDBR</strain>
        <tissue evidence="2">Leaf</tissue>
    </source>
</reference>
<evidence type="ECO:0000256" key="1">
    <source>
        <dbReference type="SAM" id="MobiDB-lite"/>
    </source>
</evidence>
<comment type="caution">
    <text evidence="2">The sequence shown here is derived from an EMBL/GenBank/DDBJ whole genome shotgun (WGS) entry which is preliminary data.</text>
</comment>
<accession>A0AAP0P912</accession>
<feature type="region of interest" description="Disordered" evidence="1">
    <location>
        <begin position="1"/>
        <end position="52"/>
    </location>
</feature>
<keyword evidence="3" id="KW-1185">Reference proteome</keyword>
<dbReference type="EMBL" id="JBBNAF010000006">
    <property type="protein sequence ID" value="KAK9135683.1"/>
    <property type="molecule type" value="Genomic_DNA"/>
</dbReference>
<protein>
    <submittedName>
        <fullName evidence="2">Uncharacterized protein</fullName>
    </submittedName>
</protein>
<dbReference type="AlphaFoldDB" id="A0AAP0P912"/>
<organism evidence="2 3">
    <name type="scientific">Stephania yunnanensis</name>
    <dbReference type="NCBI Taxonomy" id="152371"/>
    <lineage>
        <taxon>Eukaryota</taxon>
        <taxon>Viridiplantae</taxon>
        <taxon>Streptophyta</taxon>
        <taxon>Embryophyta</taxon>
        <taxon>Tracheophyta</taxon>
        <taxon>Spermatophyta</taxon>
        <taxon>Magnoliopsida</taxon>
        <taxon>Ranunculales</taxon>
        <taxon>Menispermaceae</taxon>
        <taxon>Menispermoideae</taxon>
        <taxon>Cissampelideae</taxon>
        <taxon>Stephania</taxon>
    </lineage>
</organism>
<sequence length="52" mass="6104">MKKITSQEEIQNRNKTEIDRSFIKDKSSNHPHKMKTKSKSSQKNKATSQEEI</sequence>
<gene>
    <name evidence="2" type="ORF">Syun_015013</name>
</gene>
<proteinExistence type="predicted"/>
<evidence type="ECO:0000313" key="2">
    <source>
        <dbReference type="EMBL" id="KAK9135683.1"/>
    </source>
</evidence>
<dbReference type="Proteomes" id="UP001420932">
    <property type="component" value="Unassembled WGS sequence"/>
</dbReference>